<evidence type="ECO:0000256" key="1">
    <source>
        <dbReference type="ARBA" id="ARBA00004123"/>
    </source>
</evidence>
<evidence type="ECO:0000256" key="5">
    <source>
        <dbReference type="SAM" id="Coils"/>
    </source>
</evidence>
<dbReference type="AlphaFoldDB" id="A0ABD1WJB5"/>
<evidence type="ECO:0000259" key="7">
    <source>
        <dbReference type="PROSITE" id="PS51294"/>
    </source>
</evidence>
<dbReference type="PROSITE" id="PS51294">
    <property type="entry name" value="HTH_MYB"/>
    <property type="match status" value="1"/>
</dbReference>
<feature type="compositionally biased region" description="Polar residues" evidence="6">
    <location>
        <begin position="1"/>
        <end position="29"/>
    </location>
</feature>
<dbReference type="InterPro" id="IPR001005">
    <property type="entry name" value="SANT/Myb"/>
</dbReference>
<keyword evidence="2" id="KW-0805">Transcription regulation</keyword>
<feature type="region of interest" description="Disordered" evidence="6">
    <location>
        <begin position="504"/>
        <end position="526"/>
    </location>
</feature>
<evidence type="ECO:0000256" key="6">
    <source>
        <dbReference type="SAM" id="MobiDB-lite"/>
    </source>
</evidence>
<evidence type="ECO:0000313" key="8">
    <source>
        <dbReference type="EMBL" id="KAL2549780.1"/>
    </source>
</evidence>
<dbReference type="Pfam" id="PF00249">
    <property type="entry name" value="Myb_DNA-binding"/>
    <property type="match status" value="1"/>
</dbReference>
<feature type="coiled-coil region" evidence="5">
    <location>
        <begin position="645"/>
        <end position="672"/>
    </location>
</feature>
<gene>
    <name evidence="8" type="ORF">Fot_11310</name>
</gene>
<feature type="region of interest" description="Disordered" evidence="6">
    <location>
        <begin position="1"/>
        <end position="30"/>
    </location>
</feature>
<sequence>MYGNSSSNSTIEENGKKTNSGSIRQYNRSKTPRLRWTPELHLCFAHAVERLGGQDRATPKLVLQLMNIKGLSIAHVKSHLQMYRSKKIDDPNQVISEQRILLDGGDHHIYNLRQLPMLQTYNQIPISSFRYGDAFWSHHASSVYSPSHNGSSNGLYGSASERVFRSNNKGYIQGSDFQMSRQVPCWRTLENDQKKPETVFPNQRFWQTQVGNLNSKLQDWGKEHTNHFRTSFPPSEKTPVVDQVGTSSFKRKFSDANLDLNLSLKSPREIEGSNQRNDAVDSSLSLSLFSSSSKENHRKHARMEKEKDLLPFVVAVKRITSHSIYCCKFVIGMESLLRIVVFYFGEFVRDDHGKWNWKQGDSHVVDGLEIVTEISYKELYGKLLNLCNVDSFLHELKMRFLLPGDAMFAEPIQITLDKHVHWYEGPVLVNDKTNAVEPGELEREIETETLSFNNVQSQGNDYWQDLEILPENDIRLQANDNNEVDENVDDYWDGMDINADDLNVESPAGNSKNIASSYSSGPEVVSSRSTLPKIDAVYDALDDEHKELFINSCFGKLYNLHVRCTLHASPEEREEEYVRLFVSGPRREDPILDTYLHEDGADGVFGDQEPDDIFEQVREDDPLCSSVAQDEHERRRLCCKHENMLRQILEQIKKLTDQVDELKKKVDMSEEWRQCSPHLHRDYMDDDRGMNWDGD</sequence>
<keyword evidence="5" id="KW-0175">Coiled coil</keyword>
<dbReference type="EMBL" id="JBFOLJ010000003">
    <property type="protein sequence ID" value="KAL2549780.1"/>
    <property type="molecule type" value="Genomic_DNA"/>
</dbReference>
<dbReference type="InterPro" id="IPR006447">
    <property type="entry name" value="Myb_dom_plants"/>
</dbReference>
<dbReference type="NCBIfam" id="TIGR01557">
    <property type="entry name" value="myb_SHAQKYF"/>
    <property type="match status" value="1"/>
</dbReference>
<feature type="domain" description="HTH myb-type" evidence="7">
    <location>
        <begin position="28"/>
        <end position="88"/>
    </location>
</feature>
<keyword evidence="4" id="KW-0539">Nucleus</keyword>
<protein>
    <submittedName>
        <fullName evidence="8">HTH myb-type domain-containing protein</fullName>
    </submittedName>
</protein>
<dbReference type="InterPro" id="IPR046955">
    <property type="entry name" value="PHR1-like"/>
</dbReference>
<dbReference type="InterPro" id="IPR017930">
    <property type="entry name" value="Myb_dom"/>
</dbReference>
<evidence type="ECO:0000313" key="9">
    <source>
        <dbReference type="Proteomes" id="UP001604277"/>
    </source>
</evidence>
<feature type="compositionally biased region" description="Low complexity" evidence="6">
    <location>
        <begin position="516"/>
        <end position="526"/>
    </location>
</feature>
<evidence type="ECO:0000256" key="3">
    <source>
        <dbReference type="ARBA" id="ARBA00023163"/>
    </source>
</evidence>
<dbReference type="Proteomes" id="UP001604277">
    <property type="component" value="Unassembled WGS sequence"/>
</dbReference>
<dbReference type="SUPFAM" id="SSF46689">
    <property type="entry name" value="Homeodomain-like"/>
    <property type="match status" value="1"/>
</dbReference>
<dbReference type="PANTHER" id="PTHR31314:SF52">
    <property type="entry name" value="HTH MYB-TYPE DOMAIN-CONTAINING PROTEIN"/>
    <property type="match status" value="1"/>
</dbReference>
<accession>A0ABD1WJB5</accession>
<evidence type="ECO:0000256" key="4">
    <source>
        <dbReference type="ARBA" id="ARBA00023242"/>
    </source>
</evidence>
<reference evidence="9" key="1">
    <citation type="submission" date="2024-07" db="EMBL/GenBank/DDBJ databases">
        <title>Two chromosome-level genome assemblies of Korean endemic species Abeliophyllum distichum and Forsythia ovata (Oleaceae).</title>
        <authorList>
            <person name="Jang H."/>
        </authorList>
    </citation>
    <scope>NUCLEOTIDE SEQUENCE [LARGE SCALE GENOMIC DNA]</scope>
</reference>
<dbReference type="InterPro" id="IPR009057">
    <property type="entry name" value="Homeodomain-like_sf"/>
</dbReference>
<comment type="caution">
    <text evidence="8">The sequence shown here is derived from an EMBL/GenBank/DDBJ whole genome shotgun (WGS) entry which is preliminary data.</text>
</comment>
<dbReference type="GO" id="GO:0005634">
    <property type="term" value="C:nucleus"/>
    <property type="evidence" value="ECO:0007669"/>
    <property type="project" value="UniProtKB-SubCell"/>
</dbReference>
<dbReference type="Gene3D" id="1.10.10.60">
    <property type="entry name" value="Homeodomain-like"/>
    <property type="match status" value="1"/>
</dbReference>
<comment type="subcellular location">
    <subcellularLocation>
        <location evidence="1">Nucleus</location>
    </subcellularLocation>
</comment>
<dbReference type="FunFam" id="1.10.10.60:FF:000002">
    <property type="entry name" value="Myb family transcription factor"/>
    <property type="match status" value="1"/>
</dbReference>
<proteinExistence type="predicted"/>
<evidence type="ECO:0000256" key="2">
    <source>
        <dbReference type="ARBA" id="ARBA00023015"/>
    </source>
</evidence>
<organism evidence="8 9">
    <name type="scientific">Forsythia ovata</name>
    <dbReference type="NCBI Taxonomy" id="205694"/>
    <lineage>
        <taxon>Eukaryota</taxon>
        <taxon>Viridiplantae</taxon>
        <taxon>Streptophyta</taxon>
        <taxon>Embryophyta</taxon>
        <taxon>Tracheophyta</taxon>
        <taxon>Spermatophyta</taxon>
        <taxon>Magnoliopsida</taxon>
        <taxon>eudicotyledons</taxon>
        <taxon>Gunneridae</taxon>
        <taxon>Pentapetalae</taxon>
        <taxon>asterids</taxon>
        <taxon>lamiids</taxon>
        <taxon>Lamiales</taxon>
        <taxon>Oleaceae</taxon>
        <taxon>Forsythieae</taxon>
        <taxon>Forsythia</taxon>
    </lineage>
</organism>
<keyword evidence="3" id="KW-0804">Transcription</keyword>
<name>A0ABD1WJB5_9LAMI</name>
<keyword evidence="9" id="KW-1185">Reference proteome</keyword>
<dbReference type="PANTHER" id="PTHR31314">
    <property type="entry name" value="MYB FAMILY TRANSCRIPTION FACTOR PHL7-LIKE"/>
    <property type="match status" value="1"/>
</dbReference>